<dbReference type="AlphaFoldDB" id="A0A2T5VEG4"/>
<feature type="chain" id="PRO_5015756944" evidence="2">
    <location>
        <begin position="26"/>
        <end position="265"/>
    </location>
</feature>
<dbReference type="InterPro" id="IPR019088">
    <property type="entry name" value="CHP02186-rel_TM"/>
</dbReference>
<comment type="caution">
    <text evidence="3">The sequence shown here is derived from an EMBL/GenBank/DDBJ whole genome shotgun (WGS) entry which is preliminary data.</text>
</comment>
<name>A0A2T5VEG4_9HYPH</name>
<evidence type="ECO:0000256" key="2">
    <source>
        <dbReference type="SAM" id="SignalP"/>
    </source>
</evidence>
<dbReference type="Proteomes" id="UP000244081">
    <property type="component" value="Unassembled WGS sequence"/>
</dbReference>
<dbReference type="EMBL" id="QAYG01000001">
    <property type="protein sequence ID" value="PTW62106.1"/>
    <property type="molecule type" value="Genomic_DNA"/>
</dbReference>
<organism evidence="3 4">
    <name type="scientific">Breoghania corrubedonensis</name>
    <dbReference type="NCBI Taxonomy" id="665038"/>
    <lineage>
        <taxon>Bacteria</taxon>
        <taxon>Pseudomonadati</taxon>
        <taxon>Pseudomonadota</taxon>
        <taxon>Alphaproteobacteria</taxon>
        <taxon>Hyphomicrobiales</taxon>
        <taxon>Stappiaceae</taxon>
        <taxon>Breoghania</taxon>
    </lineage>
</organism>
<evidence type="ECO:0000313" key="4">
    <source>
        <dbReference type="Proteomes" id="UP000244081"/>
    </source>
</evidence>
<keyword evidence="2" id="KW-0732">Signal</keyword>
<reference evidence="3 4" key="1">
    <citation type="submission" date="2018-04" db="EMBL/GenBank/DDBJ databases">
        <title>Genomic Encyclopedia of Archaeal and Bacterial Type Strains, Phase II (KMG-II): from individual species to whole genera.</title>
        <authorList>
            <person name="Goeker M."/>
        </authorList>
    </citation>
    <scope>NUCLEOTIDE SEQUENCE [LARGE SCALE GENOMIC DNA]</scope>
    <source>
        <strain evidence="3 4">DSM 23382</strain>
    </source>
</reference>
<accession>A0A2T5VEG4</accession>
<proteinExistence type="predicted"/>
<keyword evidence="1" id="KW-0472">Membrane</keyword>
<dbReference type="Pfam" id="PF09608">
    <property type="entry name" value="Alph_Pro_TM"/>
    <property type="match status" value="1"/>
</dbReference>
<sequence>MSGVAANSGLLARALLALVSLLCLAREGSAETLVTALSEPTVKITSNFTGAEIVVFGTVERDATTVERPDAYDIVVTVSGPTETVVTRRKDRVFGVWVNNEAVRFMDIPSFYALHSTRRLNEIADEKVLRDRGIGAANLEMRAEAGVNDSAERIATFRDALLRLKLQEGLYAQRSSAVGFLSPSLFRTNIPLPANVPHGNYKVTVSLFRGGALLTSEQQKLRIAKAGFEQFTYSMAHTNALVYGLATVLMALGTGWLAGVMFRKE</sequence>
<dbReference type="RefSeq" id="WP_107987720.1">
    <property type="nucleotide sequence ID" value="NZ_QAYG01000001.1"/>
</dbReference>
<dbReference type="NCBIfam" id="TIGR02186">
    <property type="entry name" value="alph_Pro_TM"/>
    <property type="match status" value="1"/>
</dbReference>
<evidence type="ECO:0000256" key="1">
    <source>
        <dbReference type="SAM" id="Phobius"/>
    </source>
</evidence>
<keyword evidence="1" id="KW-1133">Transmembrane helix</keyword>
<feature type="signal peptide" evidence="2">
    <location>
        <begin position="1"/>
        <end position="25"/>
    </location>
</feature>
<keyword evidence="4" id="KW-1185">Reference proteome</keyword>
<evidence type="ECO:0000313" key="3">
    <source>
        <dbReference type="EMBL" id="PTW62106.1"/>
    </source>
</evidence>
<dbReference type="OrthoDB" id="9815212at2"/>
<keyword evidence="1" id="KW-0812">Transmembrane</keyword>
<protein>
    <submittedName>
        <fullName evidence="3">Uncharacterized protein (TIGR02186 family)</fullName>
    </submittedName>
</protein>
<feature type="transmembrane region" description="Helical" evidence="1">
    <location>
        <begin position="240"/>
        <end position="262"/>
    </location>
</feature>
<gene>
    <name evidence="3" type="ORF">C8N35_101141</name>
</gene>